<accession>A0ABS5XZI2</accession>
<keyword evidence="1" id="KW-0812">Transmembrane</keyword>
<comment type="caution">
    <text evidence="2">The sequence shown here is derived from an EMBL/GenBank/DDBJ whole genome shotgun (WGS) entry which is preliminary data.</text>
</comment>
<dbReference type="InterPro" id="IPR021499">
    <property type="entry name" value="DUF3153"/>
</dbReference>
<keyword evidence="3" id="KW-1185">Reference proteome</keyword>
<gene>
    <name evidence="2" type="ORF">IXB28_00385</name>
</gene>
<evidence type="ECO:0000313" key="2">
    <source>
        <dbReference type="EMBL" id="MBT9310649.1"/>
    </source>
</evidence>
<keyword evidence="1" id="KW-1133">Transmembrane helix</keyword>
<protein>
    <submittedName>
        <fullName evidence="2">DUF3153 domain-containing protein</fullName>
    </submittedName>
</protein>
<proteinExistence type="predicted"/>
<dbReference type="RefSeq" id="WP_215616565.1">
    <property type="nucleotide sequence ID" value="NZ_JADOER010000001.1"/>
</dbReference>
<organism evidence="2 3">
    <name type="scientific">Leptothoe kymatousa TAU-MAC 1615</name>
    <dbReference type="NCBI Taxonomy" id="2364775"/>
    <lineage>
        <taxon>Bacteria</taxon>
        <taxon>Bacillati</taxon>
        <taxon>Cyanobacteriota</taxon>
        <taxon>Cyanophyceae</taxon>
        <taxon>Nodosilineales</taxon>
        <taxon>Cymatolegaceae</taxon>
        <taxon>Leptothoe</taxon>
        <taxon>Leptothoe kymatousa</taxon>
    </lineage>
</organism>
<dbReference type="EMBL" id="JADOER010000001">
    <property type="protein sequence ID" value="MBT9310649.1"/>
    <property type="molecule type" value="Genomic_DNA"/>
</dbReference>
<name>A0ABS5XZI2_9CYAN</name>
<dbReference type="Proteomes" id="UP001196661">
    <property type="component" value="Unassembled WGS sequence"/>
</dbReference>
<dbReference type="Pfam" id="PF11353">
    <property type="entry name" value="DUF3153"/>
    <property type="match status" value="1"/>
</dbReference>
<evidence type="ECO:0000256" key="1">
    <source>
        <dbReference type="SAM" id="Phobius"/>
    </source>
</evidence>
<feature type="transmembrane region" description="Helical" evidence="1">
    <location>
        <begin position="196"/>
        <end position="219"/>
    </location>
</feature>
<evidence type="ECO:0000313" key="3">
    <source>
        <dbReference type="Proteomes" id="UP001196661"/>
    </source>
</evidence>
<keyword evidence="1" id="KW-0472">Membrane</keyword>
<sequence>MVVQLRTLMMRLIAIAALSICLSGCVDYELGIDFDSQTHGTLVQTLHLNDQFVSLNSDVRQQWLQVFIQEAKTFSGKATSLDDGTLQVTIDFNNGADLVKKFNQLFAADGPMTQVPGAPPLLAHLDLSQQNFGVALLNHLQAEIDLRGLSADQAIGEGGALDGWRTLSLSFDIDSIADASHWPLTPGEVNTLDATFWIPSPIGIGAGVIILLCAGGYGVRHGLLNRP</sequence>
<reference evidence="2 3" key="1">
    <citation type="journal article" date="2021" name="Mar. Drugs">
        <title>Genome Reduction and Secondary Metabolism of the Marine Sponge-Associated Cyanobacterium Leptothoe.</title>
        <authorList>
            <person name="Konstantinou D."/>
            <person name="Popin R.V."/>
            <person name="Fewer D.P."/>
            <person name="Sivonen K."/>
            <person name="Gkelis S."/>
        </authorList>
    </citation>
    <scope>NUCLEOTIDE SEQUENCE [LARGE SCALE GENOMIC DNA]</scope>
    <source>
        <strain evidence="2 3">TAU-MAC 1615</strain>
    </source>
</reference>